<dbReference type="Proteomes" id="UP000694580">
    <property type="component" value="Chromosome 7"/>
</dbReference>
<name>A0AAY4CNN0_9TELE</name>
<keyword evidence="2" id="KW-1185">Reference proteome</keyword>
<accession>A0AAY4CNN0</accession>
<dbReference type="GeneTree" id="ENSGT00980000202113"/>
<proteinExistence type="predicted"/>
<reference evidence="1 2" key="1">
    <citation type="submission" date="2020-06" db="EMBL/GenBank/DDBJ databases">
        <authorList>
            <consortium name="Wellcome Sanger Institute Data Sharing"/>
        </authorList>
    </citation>
    <scope>NUCLEOTIDE SEQUENCE [LARGE SCALE GENOMIC DNA]</scope>
</reference>
<evidence type="ECO:0008006" key="3">
    <source>
        <dbReference type="Google" id="ProtNLM"/>
    </source>
</evidence>
<dbReference type="AlphaFoldDB" id="A0AAY4CNN0"/>
<evidence type="ECO:0000313" key="2">
    <source>
        <dbReference type="Proteomes" id="UP000694580"/>
    </source>
</evidence>
<reference evidence="1" key="2">
    <citation type="submission" date="2025-08" db="UniProtKB">
        <authorList>
            <consortium name="Ensembl"/>
        </authorList>
    </citation>
    <scope>IDENTIFICATION</scope>
</reference>
<organism evidence="1 2">
    <name type="scientific">Denticeps clupeoides</name>
    <name type="common">denticle herring</name>
    <dbReference type="NCBI Taxonomy" id="299321"/>
    <lineage>
        <taxon>Eukaryota</taxon>
        <taxon>Metazoa</taxon>
        <taxon>Chordata</taxon>
        <taxon>Craniata</taxon>
        <taxon>Vertebrata</taxon>
        <taxon>Euteleostomi</taxon>
        <taxon>Actinopterygii</taxon>
        <taxon>Neopterygii</taxon>
        <taxon>Teleostei</taxon>
        <taxon>Clupei</taxon>
        <taxon>Clupeiformes</taxon>
        <taxon>Denticipitoidei</taxon>
        <taxon>Denticipitidae</taxon>
        <taxon>Denticeps</taxon>
    </lineage>
</organism>
<sequence length="65" mass="7648">MVSSLKDTSGAHRFENKYINQIMKQYYQNLYLSQCHSTEQRINFFLNKIGLPSLTFSNSSLHKVF</sequence>
<reference evidence="1" key="3">
    <citation type="submission" date="2025-09" db="UniProtKB">
        <authorList>
            <consortium name="Ensembl"/>
        </authorList>
    </citation>
    <scope>IDENTIFICATION</scope>
</reference>
<evidence type="ECO:0000313" key="1">
    <source>
        <dbReference type="Ensembl" id="ENSDCDP00010034046.1"/>
    </source>
</evidence>
<protein>
    <recommendedName>
        <fullName evidence="3">Maturase K</fullName>
    </recommendedName>
</protein>
<dbReference type="Ensembl" id="ENSDCDT00010042070.1">
    <property type="protein sequence ID" value="ENSDCDP00010034046.1"/>
    <property type="gene ID" value="ENSDCDG00010021589.1"/>
</dbReference>